<dbReference type="AlphaFoldDB" id="A0AB40BAG8"/>
<dbReference type="Proteomes" id="UP001515500">
    <property type="component" value="Chromosome 5"/>
</dbReference>
<feature type="transmembrane region" description="Helical" evidence="9">
    <location>
        <begin position="6"/>
        <end position="26"/>
    </location>
</feature>
<evidence type="ECO:0000256" key="8">
    <source>
        <dbReference type="ARBA" id="ARBA00023136"/>
    </source>
</evidence>
<dbReference type="PANTHER" id="PTHR10766:SF163">
    <property type="entry name" value="TRANSMEMBRANE 9 SUPERFAMILY MEMBER 12"/>
    <property type="match status" value="1"/>
</dbReference>
<dbReference type="RefSeq" id="XP_039123648.1">
    <property type="nucleotide sequence ID" value="XM_039267714.1"/>
</dbReference>
<organism evidence="10 11">
    <name type="scientific">Dioscorea cayennensis subsp. rotundata</name>
    <name type="common">White Guinea yam</name>
    <name type="synonym">Dioscorea rotundata</name>
    <dbReference type="NCBI Taxonomy" id="55577"/>
    <lineage>
        <taxon>Eukaryota</taxon>
        <taxon>Viridiplantae</taxon>
        <taxon>Streptophyta</taxon>
        <taxon>Embryophyta</taxon>
        <taxon>Tracheophyta</taxon>
        <taxon>Spermatophyta</taxon>
        <taxon>Magnoliopsida</taxon>
        <taxon>Liliopsida</taxon>
        <taxon>Dioscoreales</taxon>
        <taxon>Dioscoreaceae</taxon>
        <taxon>Dioscorea</taxon>
    </lineage>
</organism>
<gene>
    <name evidence="11" type="primary">LOC120260275</name>
</gene>
<dbReference type="Pfam" id="PF02990">
    <property type="entry name" value="EMP70"/>
    <property type="match status" value="1"/>
</dbReference>
<dbReference type="GO" id="GO:0000139">
    <property type="term" value="C:Golgi membrane"/>
    <property type="evidence" value="ECO:0007669"/>
    <property type="project" value="UniProtKB-SubCell"/>
</dbReference>
<feature type="transmembrane region" description="Helical" evidence="9">
    <location>
        <begin position="411"/>
        <end position="430"/>
    </location>
</feature>
<sequence>MDIPPFPILAILYTVIASLVFNLHLCNGIYFPLVHQKHKYYSKHDEIYAKVNTLTSIASTLSFDYYSLPCCKPKEEIIQSREENLGMLLMGKRIRNSPYRFRMNTSESLYLCTWHPLSKEEANMLVQMSHDLYQTNMILDGLPVLRIIGVGDVQIKFMGFPLGYYSTLDFNYYIVNHLKFRILIHSIDVDGALKMEVVGFEVVPCSIKHDHRAISQLQMHDRINHSICESPEHEPQVILENETVSFTYQVEFVEKNELRWSSRWDAYLQDEPEQLRWFSILNSLLTISLLAGFLLFKFSRTLWKELSRGLPLMSQGVTRWWHKEPSCYSILFCVMVANGIQLSCTAAATIMFTLIGLVSPISQGDFLITASIVFYFFSGIPAGYVSVWLWRRFKGRENCEGWRSVTWSTSYLFNAIIFTIFVTMNMIHVANGSTRAVPASVYWTLLSLWLFISLPCTFIGGFIAASIPSSSSSSSVSSDLYSNIIQNNNHARSIKTWLTVLMAGLIPFSTIFIELFFFLSSIWLERRFNDYGLLLLMALLMLAIACSAVSAGIAYRCVCTEDWGWCWTSFFASGSTGLYVFIYSVYYLAIDLRWLNGPASTSIYIGYSLILALCVMLSTGAIGSLAAFSFLQYLSTYAKF</sequence>
<dbReference type="PANTHER" id="PTHR10766">
    <property type="entry name" value="TRANSMEMBRANE 9 SUPERFAMILY PROTEIN"/>
    <property type="match status" value="1"/>
</dbReference>
<evidence type="ECO:0000256" key="3">
    <source>
        <dbReference type="ARBA" id="ARBA00005227"/>
    </source>
</evidence>
<comment type="similarity">
    <text evidence="3 9">Belongs to the nonaspanin (TM9SF) (TC 9.A.2) family.</text>
</comment>
<evidence type="ECO:0000256" key="9">
    <source>
        <dbReference type="RuleBase" id="RU363079"/>
    </source>
</evidence>
<reference evidence="11" key="1">
    <citation type="submission" date="2025-08" db="UniProtKB">
        <authorList>
            <consortium name="RefSeq"/>
        </authorList>
    </citation>
    <scope>IDENTIFICATION</scope>
</reference>
<evidence type="ECO:0000256" key="5">
    <source>
        <dbReference type="ARBA" id="ARBA00022729"/>
    </source>
</evidence>
<evidence type="ECO:0000256" key="2">
    <source>
        <dbReference type="ARBA" id="ARBA00004653"/>
    </source>
</evidence>
<keyword evidence="4 9" id="KW-0812">Transmembrane</keyword>
<comment type="subcellular location">
    <subcellularLocation>
        <location evidence="1">Endosome membrane</location>
        <topology evidence="1">Multi-pass membrane protein</topology>
    </subcellularLocation>
    <subcellularLocation>
        <location evidence="2">Golgi apparatus membrane</location>
        <topology evidence="2">Multi-pass membrane protein</topology>
    </subcellularLocation>
</comment>
<accession>A0AB40BAG8</accession>
<feature type="transmembrane region" description="Helical" evidence="9">
    <location>
        <begin position="531"/>
        <end position="555"/>
    </location>
</feature>
<keyword evidence="7 9" id="KW-1133">Transmembrane helix</keyword>
<keyword evidence="5" id="KW-0732">Signal</keyword>
<evidence type="ECO:0000313" key="10">
    <source>
        <dbReference type="Proteomes" id="UP001515500"/>
    </source>
</evidence>
<dbReference type="GO" id="GO:0010008">
    <property type="term" value="C:endosome membrane"/>
    <property type="evidence" value="ECO:0007669"/>
    <property type="project" value="UniProtKB-SubCell"/>
</dbReference>
<evidence type="ECO:0000256" key="6">
    <source>
        <dbReference type="ARBA" id="ARBA00022753"/>
    </source>
</evidence>
<proteinExistence type="inferred from homology"/>
<evidence type="ECO:0000256" key="4">
    <source>
        <dbReference type="ARBA" id="ARBA00022692"/>
    </source>
</evidence>
<evidence type="ECO:0000256" key="1">
    <source>
        <dbReference type="ARBA" id="ARBA00004337"/>
    </source>
</evidence>
<keyword evidence="8 9" id="KW-0472">Membrane</keyword>
<protein>
    <recommendedName>
        <fullName evidence="9">Transmembrane 9 superfamily member</fullName>
    </recommendedName>
</protein>
<keyword evidence="6" id="KW-0967">Endosome</keyword>
<feature type="transmembrane region" description="Helical" evidence="9">
    <location>
        <begin position="567"/>
        <end position="589"/>
    </location>
</feature>
<feature type="transmembrane region" description="Helical" evidence="9">
    <location>
        <begin position="367"/>
        <end position="390"/>
    </location>
</feature>
<keyword evidence="10" id="KW-1185">Reference proteome</keyword>
<feature type="transmembrane region" description="Helical" evidence="9">
    <location>
        <begin position="497"/>
        <end position="519"/>
    </location>
</feature>
<feature type="transmembrane region" description="Helical" evidence="9">
    <location>
        <begin position="328"/>
        <end position="355"/>
    </location>
</feature>
<dbReference type="InterPro" id="IPR004240">
    <property type="entry name" value="EMP70"/>
</dbReference>
<evidence type="ECO:0000256" key="7">
    <source>
        <dbReference type="ARBA" id="ARBA00022989"/>
    </source>
</evidence>
<dbReference type="GeneID" id="120260275"/>
<feature type="transmembrane region" description="Helical" evidence="9">
    <location>
        <begin position="277"/>
        <end position="296"/>
    </location>
</feature>
<evidence type="ECO:0000313" key="11">
    <source>
        <dbReference type="RefSeq" id="XP_039123648.1"/>
    </source>
</evidence>
<dbReference type="GO" id="GO:0072657">
    <property type="term" value="P:protein localization to membrane"/>
    <property type="evidence" value="ECO:0007669"/>
    <property type="project" value="TreeGrafter"/>
</dbReference>
<feature type="transmembrane region" description="Helical" evidence="9">
    <location>
        <begin position="442"/>
        <end position="465"/>
    </location>
</feature>
<feature type="transmembrane region" description="Helical" evidence="9">
    <location>
        <begin position="609"/>
        <end position="634"/>
    </location>
</feature>
<name>A0AB40BAG8_DIOCR</name>